<accession>A0AAW0EPM3</accession>
<evidence type="ECO:0000256" key="1">
    <source>
        <dbReference type="SAM" id="Coils"/>
    </source>
</evidence>
<evidence type="ECO:0000313" key="3">
    <source>
        <dbReference type="Proteomes" id="UP001430356"/>
    </source>
</evidence>
<keyword evidence="1" id="KW-0175">Coiled coil</keyword>
<protein>
    <submittedName>
        <fullName evidence="2">Uncharacterized protein</fullName>
    </submittedName>
</protein>
<comment type="caution">
    <text evidence="2">The sequence shown here is derived from an EMBL/GenBank/DDBJ whole genome shotgun (WGS) entry which is preliminary data.</text>
</comment>
<dbReference type="AlphaFoldDB" id="A0AAW0EPM3"/>
<evidence type="ECO:0000313" key="2">
    <source>
        <dbReference type="EMBL" id="KAK7195601.1"/>
    </source>
</evidence>
<reference evidence="2 3" key="1">
    <citation type="journal article" date="2021" name="MBio">
        <title>A New Model Trypanosomatid, Novymonas esmeraldas: Genomic Perception of Its 'Candidatus Pandoraea novymonadis' Endosymbiont.</title>
        <authorList>
            <person name="Zakharova A."/>
            <person name="Saura A."/>
            <person name="Butenko A."/>
            <person name="Podesvova L."/>
            <person name="Warmusova S."/>
            <person name="Kostygov A.Y."/>
            <person name="Nenarokova A."/>
            <person name="Lukes J."/>
            <person name="Opperdoes F.R."/>
            <person name="Yurchenko V."/>
        </authorList>
    </citation>
    <scope>NUCLEOTIDE SEQUENCE [LARGE SCALE GENOMIC DNA]</scope>
    <source>
        <strain evidence="2 3">E262AT.01</strain>
    </source>
</reference>
<gene>
    <name evidence="2" type="ORF">NESM_000488800</name>
</gene>
<organism evidence="2 3">
    <name type="scientific">Novymonas esmeraldas</name>
    <dbReference type="NCBI Taxonomy" id="1808958"/>
    <lineage>
        <taxon>Eukaryota</taxon>
        <taxon>Discoba</taxon>
        <taxon>Euglenozoa</taxon>
        <taxon>Kinetoplastea</taxon>
        <taxon>Metakinetoplastina</taxon>
        <taxon>Trypanosomatida</taxon>
        <taxon>Trypanosomatidae</taxon>
        <taxon>Novymonas</taxon>
    </lineage>
</organism>
<feature type="coiled-coil region" evidence="1">
    <location>
        <begin position="84"/>
        <end position="156"/>
    </location>
</feature>
<dbReference type="EMBL" id="JAECZO010000057">
    <property type="protein sequence ID" value="KAK7195601.1"/>
    <property type="molecule type" value="Genomic_DNA"/>
</dbReference>
<sequence>MSEVTAFSAYQTRSTVLAERERALDARRAAVAELRLVVATLTSENRGREEHLVAERTSFRDRKAVQDAKVSAKEAEAQAQHHRLGELEAEERRLSGAIAKHEEETRTATTEVERRLDLECTLKEAKEALNKAKFALEENDAKVMRLETRLARQELSTDKRHSQLVDWVPEYRFSRVAEADKAASLEDTAGESVYLVDELA</sequence>
<keyword evidence="3" id="KW-1185">Reference proteome</keyword>
<dbReference type="Proteomes" id="UP001430356">
    <property type="component" value="Unassembled WGS sequence"/>
</dbReference>
<proteinExistence type="predicted"/>
<name>A0AAW0EPM3_9TRYP</name>